<name>A0AAV1JMC2_9NEOP</name>
<evidence type="ECO:0000256" key="3">
    <source>
        <dbReference type="ARBA" id="ARBA00022801"/>
    </source>
</evidence>
<keyword evidence="5" id="KW-0325">Glycoprotein</keyword>
<feature type="domain" description="Carboxylesterase type B" evidence="7">
    <location>
        <begin position="4"/>
        <end position="517"/>
    </location>
</feature>
<evidence type="ECO:0000313" key="9">
    <source>
        <dbReference type="Proteomes" id="UP001497472"/>
    </source>
</evidence>
<protein>
    <recommendedName>
        <fullName evidence="6">Carboxylic ester hydrolase</fullName>
        <ecNumber evidence="6">3.1.1.-</ecNumber>
    </recommendedName>
</protein>
<evidence type="ECO:0000256" key="4">
    <source>
        <dbReference type="ARBA" id="ARBA00023157"/>
    </source>
</evidence>
<sequence length="530" mass="59189">MLPTPIVETSKGKVQGMISESGSGTKFFTFKSIPYAKPPINELRFAPPVPPEPWEGIRDATKDCSICAQFDKDSFKVVGDEDCLYLNIYTPKLLEQNAKPLPVMVFFHGGGFVFGNGTDDSIHGADYLVEKDVVVVSLNYRLGILGFLCLDCKEAPGNMGLKDQVQALKWVKQNIQNFGGDPENVTIFGISAGGASVEYLMLSPMSKGLFHKAIAQSGSSLLHWAQSSKIKQLAGMIPVMKKVPVGDDSDLLKYLKGMSTQDLIATSMLVLAADKWRGGIHFGFVPTVEKPVDWEPFVSKSTYDLLAQGEFHKVPYMAGFCEREGLLMVTHAAPILEQLMKHKKFSPHLPFGLDESETADLETEVKAIYLDGEKKYDEPDSFAIDFFTDVDFLGGVYVSTMLIAKHNSPVYFYDFAYDGNLNYIKKKHKMNRAGACHGDDGGYIVWSSILTDPTETDLLVKDRMCTMWTNFAKYGNPTPKTDELIPCIWEPIAETGLTYLQIDKDLTNKHTLYSKRMKLYTELYAKYYQP</sequence>
<proteinExistence type="inferred from homology"/>
<dbReference type="PROSITE" id="PS00122">
    <property type="entry name" value="CARBOXYLESTERASE_B_1"/>
    <property type="match status" value="1"/>
</dbReference>
<dbReference type="Pfam" id="PF00135">
    <property type="entry name" value="COesterase"/>
    <property type="match status" value="1"/>
</dbReference>
<dbReference type="InterPro" id="IPR002018">
    <property type="entry name" value="CarbesteraseB"/>
</dbReference>
<reference evidence="8 9" key="1">
    <citation type="submission" date="2023-11" db="EMBL/GenBank/DDBJ databases">
        <authorList>
            <person name="Okamura Y."/>
        </authorList>
    </citation>
    <scope>NUCLEOTIDE SEQUENCE [LARGE SCALE GENOMIC DNA]</scope>
</reference>
<dbReference type="InterPro" id="IPR019826">
    <property type="entry name" value="Carboxylesterase_B_AS"/>
</dbReference>
<dbReference type="InterPro" id="IPR029058">
    <property type="entry name" value="AB_hydrolase_fold"/>
</dbReference>
<comment type="caution">
    <text evidence="8">The sequence shown here is derived from an EMBL/GenBank/DDBJ whole genome shotgun (WGS) entry which is preliminary data.</text>
</comment>
<evidence type="ECO:0000256" key="5">
    <source>
        <dbReference type="ARBA" id="ARBA00023180"/>
    </source>
</evidence>
<gene>
    <name evidence="8" type="ORF">LNINA_LOCUS9795</name>
</gene>
<dbReference type="SUPFAM" id="SSF53474">
    <property type="entry name" value="alpha/beta-Hydrolases"/>
    <property type="match status" value="1"/>
</dbReference>
<keyword evidence="9" id="KW-1185">Reference proteome</keyword>
<dbReference type="Proteomes" id="UP001497472">
    <property type="component" value="Unassembled WGS sequence"/>
</dbReference>
<dbReference type="EMBL" id="CAVLEF010000083">
    <property type="protein sequence ID" value="CAK1550576.1"/>
    <property type="molecule type" value="Genomic_DNA"/>
</dbReference>
<dbReference type="GO" id="GO:0052689">
    <property type="term" value="F:carboxylic ester hydrolase activity"/>
    <property type="evidence" value="ECO:0007669"/>
    <property type="project" value="UniProtKB-KW"/>
</dbReference>
<evidence type="ECO:0000256" key="1">
    <source>
        <dbReference type="ARBA" id="ARBA00005964"/>
    </source>
</evidence>
<organism evidence="8 9">
    <name type="scientific">Leptosia nina</name>
    <dbReference type="NCBI Taxonomy" id="320188"/>
    <lineage>
        <taxon>Eukaryota</taxon>
        <taxon>Metazoa</taxon>
        <taxon>Ecdysozoa</taxon>
        <taxon>Arthropoda</taxon>
        <taxon>Hexapoda</taxon>
        <taxon>Insecta</taxon>
        <taxon>Pterygota</taxon>
        <taxon>Neoptera</taxon>
        <taxon>Endopterygota</taxon>
        <taxon>Lepidoptera</taxon>
        <taxon>Glossata</taxon>
        <taxon>Ditrysia</taxon>
        <taxon>Papilionoidea</taxon>
        <taxon>Pieridae</taxon>
        <taxon>Pierinae</taxon>
        <taxon>Leptosia</taxon>
    </lineage>
</organism>
<keyword evidence="2" id="KW-0719">Serine esterase</keyword>
<dbReference type="PANTHER" id="PTHR43142:SF1">
    <property type="entry name" value="CARBOXYLIC ESTER HYDROLASE"/>
    <property type="match status" value="1"/>
</dbReference>
<keyword evidence="3 6" id="KW-0378">Hydrolase</keyword>
<dbReference type="InterPro" id="IPR019819">
    <property type="entry name" value="Carboxylesterase_B_CS"/>
</dbReference>
<evidence type="ECO:0000256" key="6">
    <source>
        <dbReference type="RuleBase" id="RU361235"/>
    </source>
</evidence>
<dbReference type="PROSITE" id="PS00941">
    <property type="entry name" value="CARBOXYLESTERASE_B_2"/>
    <property type="match status" value="1"/>
</dbReference>
<comment type="similarity">
    <text evidence="1 6">Belongs to the type-B carboxylesterase/lipase family.</text>
</comment>
<evidence type="ECO:0000259" key="7">
    <source>
        <dbReference type="Pfam" id="PF00135"/>
    </source>
</evidence>
<evidence type="ECO:0000313" key="8">
    <source>
        <dbReference type="EMBL" id="CAK1550576.1"/>
    </source>
</evidence>
<dbReference type="PANTHER" id="PTHR43142">
    <property type="entry name" value="CARBOXYLIC ESTER HYDROLASE"/>
    <property type="match status" value="1"/>
</dbReference>
<dbReference type="Gene3D" id="3.40.50.1820">
    <property type="entry name" value="alpha/beta hydrolase"/>
    <property type="match status" value="1"/>
</dbReference>
<dbReference type="EC" id="3.1.1.-" evidence="6"/>
<dbReference type="AlphaFoldDB" id="A0AAV1JMC2"/>
<accession>A0AAV1JMC2</accession>
<keyword evidence="4" id="KW-1015">Disulfide bond</keyword>
<evidence type="ECO:0000256" key="2">
    <source>
        <dbReference type="ARBA" id="ARBA00022487"/>
    </source>
</evidence>